<evidence type="ECO:0000313" key="1">
    <source>
        <dbReference type="EMBL" id="KAK0432948.1"/>
    </source>
</evidence>
<proteinExistence type="predicted"/>
<comment type="caution">
    <text evidence="1">The sequence shown here is derived from an EMBL/GenBank/DDBJ whole genome shotgun (WGS) entry which is preliminary data.</text>
</comment>
<dbReference type="AlphaFoldDB" id="A0AA39MGG4"/>
<gene>
    <name evidence="1" type="ORF">EV421DRAFT_1451382</name>
</gene>
<dbReference type="Proteomes" id="UP001175226">
    <property type="component" value="Unassembled WGS sequence"/>
</dbReference>
<sequence>MFGIPARCGYSLSRGRIKLARRDNLRSLALPSSDLHFRILRHHSTFGLCHNEFGNPHLSRQADAKLLTWLDGQTNVVSVRFQFLLDDDDSASPASPLPATPSCILSVPTTSSGLHFPRLRCRRPAYSSANSRYVHAHRRHTAPQSYDHPRPDTSCHPPCAASASNYSTLIYAGFCPTTTLKSHPPSARRLRFTFKSLRKRKEEKTLCSAIVVCPAIEELEVEGEGGEERWCSIVPQFKSLRSLVMRKPWTAQVKIAMEELDERFPHPK</sequence>
<name>A0AA39MGG4_9AGAR</name>
<reference evidence="1" key="1">
    <citation type="submission" date="2023-06" db="EMBL/GenBank/DDBJ databases">
        <authorList>
            <consortium name="Lawrence Berkeley National Laboratory"/>
            <person name="Ahrendt S."/>
            <person name="Sahu N."/>
            <person name="Indic B."/>
            <person name="Wong-Bajracharya J."/>
            <person name="Merenyi Z."/>
            <person name="Ke H.-M."/>
            <person name="Monk M."/>
            <person name="Kocsube S."/>
            <person name="Drula E."/>
            <person name="Lipzen A."/>
            <person name="Balint B."/>
            <person name="Henrissat B."/>
            <person name="Andreopoulos B."/>
            <person name="Martin F.M."/>
            <person name="Harder C.B."/>
            <person name="Rigling D."/>
            <person name="Ford K.L."/>
            <person name="Foster G.D."/>
            <person name="Pangilinan J."/>
            <person name="Papanicolaou A."/>
            <person name="Barry K."/>
            <person name="LaButti K."/>
            <person name="Viragh M."/>
            <person name="Koriabine M."/>
            <person name="Yan M."/>
            <person name="Riley R."/>
            <person name="Champramary S."/>
            <person name="Plett K.L."/>
            <person name="Tsai I.J."/>
            <person name="Slot J."/>
            <person name="Sipos G."/>
            <person name="Plett J."/>
            <person name="Nagy L.G."/>
            <person name="Grigoriev I.V."/>
        </authorList>
    </citation>
    <scope>NUCLEOTIDE SEQUENCE</scope>
    <source>
        <strain evidence="1">FPL87.14</strain>
    </source>
</reference>
<evidence type="ECO:0000313" key="2">
    <source>
        <dbReference type="Proteomes" id="UP001175226"/>
    </source>
</evidence>
<organism evidence="1 2">
    <name type="scientific">Armillaria borealis</name>
    <dbReference type="NCBI Taxonomy" id="47425"/>
    <lineage>
        <taxon>Eukaryota</taxon>
        <taxon>Fungi</taxon>
        <taxon>Dikarya</taxon>
        <taxon>Basidiomycota</taxon>
        <taxon>Agaricomycotina</taxon>
        <taxon>Agaricomycetes</taxon>
        <taxon>Agaricomycetidae</taxon>
        <taxon>Agaricales</taxon>
        <taxon>Marasmiineae</taxon>
        <taxon>Physalacriaceae</taxon>
        <taxon>Armillaria</taxon>
    </lineage>
</organism>
<protein>
    <submittedName>
        <fullName evidence="1">Uncharacterized protein</fullName>
    </submittedName>
</protein>
<dbReference type="EMBL" id="JAUEPT010000087">
    <property type="protein sequence ID" value="KAK0432948.1"/>
    <property type="molecule type" value="Genomic_DNA"/>
</dbReference>
<accession>A0AA39MGG4</accession>
<keyword evidence="2" id="KW-1185">Reference proteome</keyword>